<dbReference type="GO" id="GO:0006401">
    <property type="term" value="P:RNA catabolic process"/>
    <property type="evidence" value="ECO:0007669"/>
    <property type="project" value="TreeGrafter"/>
</dbReference>
<evidence type="ECO:0000256" key="4">
    <source>
        <dbReference type="ARBA" id="ARBA00022801"/>
    </source>
</evidence>
<evidence type="ECO:0000256" key="5">
    <source>
        <dbReference type="ARBA" id="ARBA00023239"/>
    </source>
</evidence>
<keyword evidence="2" id="KW-0540">Nuclease</keyword>
<dbReference type="InParanoid" id="A0A2R6PEI6"/>
<reference evidence="9" key="2">
    <citation type="journal article" date="2018" name="BMC Genomics">
        <title>A manually annotated Actinidia chinensis var. chinensis (kiwifruit) genome highlights the challenges associated with draft genomes and gene prediction in plants.</title>
        <authorList>
            <person name="Pilkington S.M."/>
            <person name="Crowhurst R."/>
            <person name="Hilario E."/>
            <person name="Nardozza S."/>
            <person name="Fraser L."/>
            <person name="Peng Y."/>
            <person name="Gunaseelan K."/>
            <person name="Simpson R."/>
            <person name="Tahir J."/>
            <person name="Deroles S.C."/>
            <person name="Templeton K."/>
            <person name="Luo Z."/>
            <person name="Davy M."/>
            <person name="Cheng C."/>
            <person name="McNeilage M."/>
            <person name="Scaglione D."/>
            <person name="Liu Y."/>
            <person name="Zhang Q."/>
            <person name="Datson P."/>
            <person name="De Silva N."/>
            <person name="Gardiner S.E."/>
            <person name="Bassett H."/>
            <person name="Chagne D."/>
            <person name="McCallum J."/>
            <person name="Dzierzon H."/>
            <person name="Deng C."/>
            <person name="Wang Y.Y."/>
            <person name="Barron L."/>
            <person name="Manako K."/>
            <person name="Bowen J."/>
            <person name="Foster T.M."/>
            <person name="Erridge Z.A."/>
            <person name="Tiffin H."/>
            <person name="Waite C.N."/>
            <person name="Davies K.M."/>
            <person name="Grierson E.P."/>
            <person name="Laing W.A."/>
            <person name="Kirk R."/>
            <person name="Chen X."/>
            <person name="Wood M."/>
            <person name="Montefiori M."/>
            <person name="Brummell D.A."/>
            <person name="Schwinn K.E."/>
            <person name="Catanach A."/>
            <person name="Fullerton C."/>
            <person name="Li D."/>
            <person name="Meiyalaghan S."/>
            <person name="Nieuwenhuizen N."/>
            <person name="Read N."/>
            <person name="Prakash R."/>
            <person name="Hunter D."/>
            <person name="Zhang H."/>
            <person name="McKenzie M."/>
            <person name="Knabel M."/>
            <person name="Harris A."/>
            <person name="Allan A.C."/>
            <person name="Gleave A."/>
            <person name="Chen A."/>
            <person name="Janssen B.J."/>
            <person name="Plunkett B."/>
            <person name="Ampomah-Dwamena C."/>
            <person name="Voogd C."/>
            <person name="Leif D."/>
            <person name="Lafferty D."/>
            <person name="Souleyre E.J.F."/>
            <person name="Varkonyi-Gasic E."/>
            <person name="Gambi F."/>
            <person name="Hanley J."/>
            <person name="Yao J.L."/>
            <person name="Cheung J."/>
            <person name="David K.M."/>
            <person name="Warren B."/>
            <person name="Marsh K."/>
            <person name="Snowden K.C."/>
            <person name="Lin-Wang K."/>
            <person name="Brian L."/>
            <person name="Martinez-Sanchez M."/>
            <person name="Wang M."/>
            <person name="Ileperuma N."/>
            <person name="Macnee N."/>
            <person name="Campin R."/>
            <person name="McAtee P."/>
            <person name="Drummond R.S.M."/>
            <person name="Espley R.V."/>
            <person name="Ireland H.S."/>
            <person name="Wu R."/>
            <person name="Atkinson R.G."/>
            <person name="Karunairetnam S."/>
            <person name="Bulley S."/>
            <person name="Chunkath S."/>
            <person name="Hanley Z."/>
            <person name="Storey R."/>
            <person name="Thrimawithana A.H."/>
            <person name="Thomson S."/>
            <person name="David C."/>
            <person name="Testolin R."/>
            <person name="Huang H."/>
            <person name="Hellens R.P."/>
            <person name="Schaffer R.J."/>
        </authorList>
    </citation>
    <scope>NUCLEOTIDE SEQUENCE [LARGE SCALE GENOMIC DNA]</scope>
    <source>
        <strain evidence="9">cv. Red5</strain>
    </source>
</reference>
<proteinExistence type="inferred from homology"/>
<keyword evidence="7" id="KW-1133">Transmembrane helix</keyword>
<organism evidence="8 9">
    <name type="scientific">Actinidia chinensis var. chinensis</name>
    <name type="common">Chinese soft-hair kiwi</name>
    <dbReference type="NCBI Taxonomy" id="1590841"/>
    <lineage>
        <taxon>Eukaryota</taxon>
        <taxon>Viridiplantae</taxon>
        <taxon>Streptophyta</taxon>
        <taxon>Embryophyta</taxon>
        <taxon>Tracheophyta</taxon>
        <taxon>Spermatophyta</taxon>
        <taxon>Magnoliopsida</taxon>
        <taxon>eudicotyledons</taxon>
        <taxon>Gunneridae</taxon>
        <taxon>Pentapetalae</taxon>
        <taxon>asterids</taxon>
        <taxon>Ericales</taxon>
        <taxon>Actinidiaceae</taxon>
        <taxon>Actinidia</taxon>
    </lineage>
</organism>
<evidence type="ECO:0000256" key="7">
    <source>
        <dbReference type="SAM" id="Phobius"/>
    </source>
</evidence>
<sequence>MDYFKKAVEQRKNFDLLRVLNDSEIVPSDSEFYNVTRIESAVQKKIRTDNHMHMSCRKIGQEIMLREIFICLDDMARDYVSCPVKKKDQYCGMDEPPEKIKIPPFPETHQGQPGPKGCFYYYISIVATALCVSVSLLYFCRCYGR</sequence>
<dbReference type="SUPFAM" id="SSF55895">
    <property type="entry name" value="Ribonuclease Rh-like"/>
    <property type="match status" value="1"/>
</dbReference>
<dbReference type="Pfam" id="PF00445">
    <property type="entry name" value="Ribonuclease_T2"/>
    <property type="match status" value="1"/>
</dbReference>
<dbReference type="PANTHER" id="PTHR11240:SF75">
    <property type="entry name" value="RIBONUCLEASE 3"/>
    <property type="match status" value="1"/>
</dbReference>
<dbReference type="Proteomes" id="UP000241394">
    <property type="component" value="Chromosome LG26"/>
</dbReference>
<accession>A0A2R6PEI6</accession>
<evidence type="ECO:0000256" key="1">
    <source>
        <dbReference type="ARBA" id="ARBA00007469"/>
    </source>
</evidence>
<keyword evidence="4" id="KW-0378">Hydrolase</keyword>
<dbReference type="EMBL" id="NKQK01000026">
    <property type="protein sequence ID" value="PSR89556.1"/>
    <property type="molecule type" value="Genomic_DNA"/>
</dbReference>
<evidence type="ECO:0000313" key="9">
    <source>
        <dbReference type="Proteomes" id="UP000241394"/>
    </source>
</evidence>
<feature type="transmembrane region" description="Helical" evidence="7">
    <location>
        <begin position="119"/>
        <end position="140"/>
    </location>
</feature>
<keyword evidence="5" id="KW-0456">Lyase</keyword>
<dbReference type="GO" id="GO:0016787">
    <property type="term" value="F:hydrolase activity"/>
    <property type="evidence" value="ECO:0007669"/>
    <property type="project" value="UniProtKB-KW"/>
</dbReference>
<dbReference type="InterPro" id="IPR001568">
    <property type="entry name" value="RNase_T2-like"/>
</dbReference>
<evidence type="ECO:0000313" key="8">
    <source>
        <dbReference type="EMBL" id="PSR89556.1"/>
    </source>
</evidence>
<dbReference type="Gene3D" id="3.90.730.10">
    <property type="entry name" value="Ribonuclease T2-like"/>
    <property type="match status" value="1"/>
</dbReference>
<keyword evidence="3" id="KW-0255">Endonuclease</keyword>
<gene>
    <name evidence="8" type="ORF">CEY00_Acc29759</name>
</gene>
<evidence type="ECO:0000256" key="2">
    <source>
        <dbReference type="ARBA" id="ARBA00022722"/>
    </source>
</evidence>
<dbReference type="GO" id="GO:0003723">
    <property type="term" value="F:RNA binding"/>
    <property type="evidence" value="ECO:0007669"/>
    <property type="project" value="InterPro"/>
</dbReference>
<name>A0A2R6PEI6_ACTCC</name>
<dbReference type="PANTHER" id="PTHR11240">
    <property type="entry name" value="RIBONUCLEASE T2"/>
    <property type="match status" value="1"/>
</dbReference>
<dbReference type="OrthoDB" id="1610668at2759"/>
<protein>
    <submittedName>
        <fullName evidence="8">Ribonuclease</fullName>
    </submittedName>
</protein>
<keyword evidence="9" id="KW-1185">Reference proteome</keyword>
<evidence type="ECO:0000256" key="3">
    <source>
        <dbReference type="ARBA" id="ARBA00022759"/>
    </source>
</evidence>
<evidence type="ECO:0000256" key="6">
    <source>
        <dbReference type="RuleBase" id="RU004328"/>
    </source>
</evidence>
<comment type="caution">
    <text evidence="8">The sequence shown here is derived from an EMBL/GenBank/DDBJ whole genome shotgun (WGS) entry which is preliminary data.</text>
</comment>
<dbReference type="GO" id="GO:0033897">
    <property type="term" value="F:ribonuclease T2 activity"/>
    <property type="evidence" value="ECO:0007669"/>
    <property type="project" value="InterPro"/>
</dbReference>
<dbReference type="GO" id="GO:0005576">
    <property type="term" value="C:extracellular region"/>
    <property type="evidence" value="ECO:0007669"/>
    <property type="project" value="TreeGrafter"/>
</dbReference>
<comment type="similarity">
    <text evidence="1 6">Belongs to the RNase T2 family.</text>
</comment>
<keyword evidence="7" id="KW-0472">Membrane</keyword>
<dbReference type="AlphaFoldDB" id="A0A2R6PEI6"/>
<dbReference type="InterPro" id="IPR036430">
    <property type="entry name" value="RNase_T2-like_sf"/>
</dbReference>
<keyword evidence="7" id="KW-0812">Transmembrane</keyword>
<reference evidence="8 9" key="1">
    <citation type="submission" date="2017-07" db="EMBL/GenBank/DDBJ databases">
        <title>An improved, manually edited Actinidia chinensis var. chinensis (kiwifruit) genome highlights the challenges associated with draft genomes and gene prediction in plants.</title>
        <authorList>
            <person name="Pilkington S."/>
            <person name="Crowhurst R."/>
            <person name="Hilario E."/>
            <person name="Nardozza S."/>
            <person name="Fraser L."/>
            <person name="Peng Y."/>
            <person name="Gunaseelan K."/>
            <person name="Simpson R."/>
            <person name="Tahir J."/>
            <person name="Deroles S."/>
            <person name="Templeton K."/>
            <person name="Luo Z."/>
            <person name="Davy M."/>
            <person name="Cheng C."/>
            <person name="Mcneilage M."/>
            <person name="Scaglione D."/>
            <person name="Liu Y."/>
            <person name="Zhang Q."/>
            <person name="Datson P."/>
            <person name="De Silva N."/>
            <person name="Gardiner S."/>
            <person name="Bassett H."/>
            <person name="Chagne D."/>
            <person name="Mccallum J."/>
            <person name="Dzierzon H."/>
            <person name="Deng C."/>
            <person name="Wang Y.-Y."/>
            <person name="Barron N."/>
            <person name="Manako K."/>
            <person name="Bowen J."/>
            <person name="Foster T."/>
            <person name="Erridge Z."/>
            <person name="Tiffin H."/>
            <person name="Waite C."/>
            <person name="Davies K."/>
            <person name="Grierson E."/>
            <person name="Laing W."/>
            <person name="Kirk R."/>
            <person name="Chen X."/>
            <person name="Wood M."/>
            <person name="Montefiori M."/>
            <person name="Brummell D."/>
            <person name="Schwinn K."/>
            <person name="Catanach A."/>
            <person name="Fullerton C."/>
            <person name="Li D."/>
            <person name="Meiyalaghan S."/>
            <person name="Nieuwenhuizen N."/>
            <person name="Read N."/>
            <person name="Prakash R."/>
            <person name="Hunter D."/>
            <person name="Zhang H."/>
            <person name="Mckenzie M."/>
            <person name="Knabel M."/>
            <person name="Harris A."/>
            <person name="Allan A."/>
            <person name="Chen A."/>
            <person name="Janssen B."/>
            <person name="Plunkett B."/>
            <person name="Dwamena C."/>
            <person name="Voogd C."/>
            <person name="Leif D."/>
            <person name="Lafferty D."/>
            <person name="Souleyre E."/>
            <person name="Varkonyi-Gasic E."/>
            <person name="Gambi F."/>
            <person name="Hanley J."/>
            <person name="Yao J.-L."/>
            <person name="Cheung J."/>
            <person name="David K."/>
            <person name="Warren B."/>
            <person name="Marsh K."/>
            <person name="Snowden K."/>
            <person name="Lin-Wang K."/>
            <person name="Brian L."/>
            <person name="Martinez-Sanchez M."/>
            <person name="Wang M."/>
            <person name="Ileperuma N."/>
            <person name="Macnee N."/>
            <person name="Campin R."/>
            <person name="Mcatee P."/>
            <person name="Drummond R."/>
            <person name="Espley R."/>
            <person name="Ireland H."/>
            <person name="Wu R."/>
            <person name="Atkinson R."/>
            <person name="Karunairetnam S."/>
            <person name="Bulley S."/>
            <person name="Chunkath S."/>
            <person name="Hanley Z."/>
            <person name="Storey R."/>
            <person name="Thrimawithana A."/>
            <person name="Thomson S."/>
            <person name="David C."/>
            <person name="Testolin R."/>
        </authorList>
    </citation>
    <scope>NUCLEOTIDE SEQUENCE [LARGE SCALE GENOMIC DNA]</scope>
    <source>
        <strain evidence="9">cv. Red5</strain>
        <tissue evidence="8">Young leaf</tissue>
    </source>
</reference>
<dbReference type="Gramene" id="PSR89556">
    <property type="protein sequence ID" value="PSR89556"/>
    <property type="gene ID" value="CEY00_Acc29759"/>
</dbReference>